<evidence type="ECO:0008006" key="5">
    <source>
        <dbReference type="Google" id="ProtNLM"/>
    </source>
</evidence>
<evidence type="ECO:0000313" key="3">
    <source>
        <dbReference type="EMBL" id="KAJ8871419.1"/>
    </source>
</evidence>
<comment type="caution">
    <text evidence="3">The sequence shown here is derived from an EMBL/GenBank/DDBJ whole genome shotgun (WGS) entry which is preliminary data.</text>
</comment>
<dbReference type="EMBL" id="JARBHB010000012">
    <property type="protein sequence ID" value="KAJ8871419.1"/>
    <property type="molecule type" value="Genomic_DNA"/>
</dbReference>
<organism evidence="3 4">
    <name type="scientific">Dryococelus australis</name>
    <dbReference type="NCBI Taxonomy" id="614101"/>
    <lineage>
        <taxon>Eukaryota</taxon>
        <taxon>Metazoa</taxon>
        <taxon>Ecdysozoa</taxon>
        <taxon>Arthropoda</taxon>
        <taxon>Hexapoda</taxon>
        <taxon>Insecta</taxon>
        <taxon>Pterygota</taxon>
        <taxon>Neoptera</taxon>
        <taxon>Polyneoptera</taxon>
        <taxon>Phasmatodea</taxon>
        <taxon>Verophasmatodea</taxon>
        <taxon>Anareolatae</taxon>
        <taxon>Phasmatidae</taxon>
        <taxon>Eurycanthinae</taxon>
        <taxon>Dryococelus</taxon>
    </lineage>
</organism>
<accession>A0ABQ9GHE2</accession>
<evidence type="ECO:0000313" key="4">
    <source>
        <dbReference type="Proteomes" id="UP001159363"/>
    </source>
</evidence>
<keyword evidence="2" id="KW-0812">Transmembrane</keyword>
<dbReference type="InterPro" id="IPR036397">
    <property type="entry name" value="RNaseH_sf"/>
</dbReference>
<gene>
    <name evidence="3" type="ORF">PR048_027736</name>
</gene>
<dbReference type="PANTHER" id="PTHR46585">
    <property type="entry name" value="INTEGRASE CORE DOMAIN CONTAINING PROTEIN"/>
    <property type="match status" value="1"/>
</dbReference>
<protein>
    <recommendedName>
        <fullName evidence="5">Integrase catalytic domain-containing protein</fullName>
    </recommendedName>
</protein>
<dbReference type="Proteomes" id="UP001159363">
    <property type="component" value="Chromosome 11"/>
</dbReference>
<keyword evidence="2" id="KW-0472">Membrane</keyword>
<feature type="region of interest" description="Disordered" evidence="1">
    <location>
        <begin position="329"/>
        <end position="354"/>
    </location>
</feature>
<dbReference type="SUPFAM" id="SSF53098">
    <property type="entry name" value="Ribonuclease H-like"/>
    <property type="match status" value="1"/>
</dbReference>
<keyword evidence="4" id="KW-1185">Reference proteome</keyword>
<sequence length="551" mass="62476">MNSFMLLQGYDILEEDHYKSYSNFKASVVERYNKSIEQLIYKHFTSRGTYKWVDVWPEKVKFYNSRYHKTIKMMPKEVTDSSLMKTIYNNVKVIDERKPTFKVSNLKRISRQKGAFETNDIISIRQTHPRVYCLESYGIEPIKGGSYEHELKKASSPNEYLLDKSLKEIKTCPWSHGGVSQKHMTPWLSIKTLSLSLSRSENLCEHILVSGITFPDDPLSPLSMPSHAAFSTRNIDKPCINIVGARRDFLLYIRIVTCQVEIENAAPTTRVRREVFSFFFSAHPKSGRRTERSRPQWTSAGRKLFLETSDVESFINIYVSSPRLASRTEVNVEQRPNARVGETGDPSENPPTSGLVRHISHVVKLRGNDNNSSPIAGQLLPVASGSVQRFPVSKYRGAGRRRYMRKYFATLPPPTAGIGAYWKRIIQSDESRISSVFTGMILEVEVSAASRKSSMKTAWEKIAGAECGCSYFPLAHVARLRFTWLQVGVALVALQLALIARSFSMSRDGDNTAAKSILRSPFQQKKGESVITVQRDFPQQYDTAPPTAQMI</sequence>
<dbReference type="PANTHER" id="PTHR46585:SF1">
    <property type="entry name" value="CHROMO DOMAIN-CONTAINING PROTEIN"/>
    <property type="match status" value="1"/>
</dbReference>
<proteinExistence type="predicted"/>
<keyword evidence="2" id="KW-1133">Transmembrane helix</keyword>
<name>A0ABQ9GHE2_9NEOP</name>
<evidence type="ECO:0000256" key="1">
    <source>
        <dbReference type="SAM" id="MobiDB-lite"/>
    </source>
</evidence>
<dbReference type="InterPro" id="IPR012337">
    <property type="entry name" value="RNaseH-like_sf"/>
</dbReference>
<evidence type="ECO:0000256" key="2">
    <source>
        <dbReference type="SAM" id="Phobius"/>
    </source>
</evidence>
<feature type="transmembrane region" description="Helical" evidence="2">
    <location>
        <begin position="482"/>
        <end position="500"/>
    </location>
</feature>
<reference evidence="3 4" key="1">
    <citation type="submission" date="2023-02" db="EMBL/GenBank/DDBJ databases">
        <title>LHISI_Scaffold_Assembly.</title>
        <authorList>
            <person name="Stuart O.P."/>
            <person name="Cleave R."/>
            <person name="Magrath M.J.L."/>
            <person name="Mikheyev A.S."/>
        </authorList>
    </citation>
    <scope>NUCLEOTIDE SEQUENCE [LARGE SCALE GENOMIC DNA]</scope>
    <source>
        <strain evidence="3">Daus_M_001</strain>
        <tissue evidence="3">Leg muscle</tissue>
    </source>
</reference>
<dbReference type="Gene3D" id="3.30.420.10">
    <property type="entry name" value="Ribonuclease H-like superfamily/Ribonuclease H"/>
    <property type="match status" value="1"/>
</dbReference>